<sequence>MPCIRTAIIGLSASAITSWAASAHLPYLLSSCGSKHYEVTALLNSSISAAESARTTFNLSSSVKAYGDASALAQDPDIDLVVCCTRVDVHFRTIEPSIRAGKAVFVEWPLAENLSRVLELAGDGPIQDSIIGLQGRVSPVTLRLKALLAEGVIGKVLSSHVSSYGALLPRDALPESMEFFAERKHGGNPIIIENGHSLDWVHEVLGEFNEFESRMQIQRPGVKIIGNGREVKKVIGTNIPDLLAIQGTLKAREGESGVVDGALFTHVFRHGTPFKGQPGLTLVINGEKGELLVTMGEKFLFLEDPIVIQLHDHVTDEVKELAWDWADWQKDLPVKARGVAELYERYAEWVEAGKKCVRKGREWPTLEDAVLRTRQFDTIFRQFDQAEEARVGGRTSRA</sequence>
<dbReference type="Gene3D" id="3.40.50.720">
    <property type="entry name" value="NAD(P)-binding Rossmann-like Domain"/>
    <property type="match status" value="1"/>
</dbReference>
<evidence type="ECO:0000259" key="3">
    <source>
        <dbReference type="Pfam" id="PF22685"/>
    </source>
</evidence>
<feature type="signal peptide" evidence="1">
    <location>
        <begin position="1"/>
        <end position="23"/>
    </location>
</feature>
<dbReference type="PANTHER" id="PTHR43708">
    <property type="entry name" value="CONSERVED EXPRESSED OXIDOREDUCTASE (EUROFUNG)"/>
    <property type="match status" value="1"/>
</dbReference>
<protein>
    <submittedName>
        <fullName evidence="4">Oxidoreductase family protein</fullName>
    </submittedName>
</protein>
<dbReference type="InterPro" id="IPR036291">
    <property type="entry name" value="NAD(P)-bd_dom_sf"/>
</dbReference>
<keyword evidence="5" id="KW-1185">Reference proteome</keyword>
<comment type="caution">
    <text evidence="4">The sequence shown here is derived from an EMBL/GenBank/DDBJ whole genome shotgun (WGS) entry which is preliminary data.</text>
</comment>
<dbReference type="SUPFAM" id="SSF55347">
    <property type="entry name" value="Glyceraldehyde-3-phosphate dehydrogenase-like, C-terminal domain"/>
    <property type="match status" value="1"/>
</dbReference>
<reference evidence="4" key="1">
    <citation type="journal article" date="2020" name="Stud. Mycol.">
        <title>101 Dothideomycetes genomes: a test case for predicting lifestyles and emergence of pathogens.</title>
        <authorList>
            <person name="Haridas S."/>
            <person name="Albert R."/>
            <person name="Binder M."/>
            <person name="Bloem J."/>
            <person name="Labutti K."/>
            <person name="Salamov A."/>
            <person name="Andreopoulos B."/>
            <person name="Baker S."/>
            <person name="Barry K."/>
            <person name="Bills G."/>
            <person name="Bluhm B."/>
            <person name="Cannon C."/>
            <person name="Castanera R."/>
            <person name="Culley D."/>
            <person name="Daum C."/>
            <person name="Ezra D."/>
            <person name="Gonzalez J."/>
            <person name="Henrissat B."/>
            <person name="Kuo A."/>
            <person name="Liang C."/>
            <person name="Lipzen A."/>
            <person name="Lutzoni F."/>
            <person name="Magnuson J."/>
            <person name="Mondo S."/>
            <person name="Nolan M."/>
            <person name="Ohm R."/>
            <person name="Pangilinan J."/>
            <person name="Park H.-J."/>
            <person name="Ramirez L."/>
            <person name="Alfaro M."/>
            <person name="Sun H."/>
            <person name="Tritt A."/>
            <person name="Yoshinaga Y."/>
            <person name="Zwiers L.-H."/>
            <person name="Turgeon B."/>
            <person name="Goodwin S."/>
            <person name="Spatafora J."/>
            <person name="Crous P."/>
            <person name="Grigoriev I."/>
        </authorList>
    </citation>
    <scope>NUCLEOTIDE SEQUENCE</scope>
    <source>
        <strain evidence="4">CBS 690.94</strain>
    </source>
</reference>
<accession>A0A9P4PDG7</accession>
<organism evidence="4 5">
    <name type="scientific">Karstenula rhodostoma CBS 690.94</name>
    <dbReference type="NCBI Taxonomy" id="1392251"/>
    <lineage>
        <taxon>Eukaryota</taxon>
        <taxon>Fungi</taxon>
        <taxon>Dikarya</taxon>
        <taxon>Ascomycota</taxon>
        <taxon>Pezizomycotina</taxon>
        <taxon>Dothideomycetes</taxon>
        <taxon>Pleosporomycetidae</taxon>
        <taxon>Pleosporales</taxon>
        <taxon>Massarineae</taxon>
        <taxon>Didymosphaeriaceae</taxon>
        <taxon>Karstenula</taxon>
    </lineage>
</organism>
<dbReference type="InterPro" id="IPR051317">
    <property type="entry name" value="Gfo/Idh/MocA_oxidoreduct"/>
</dbReference>
<evidence type="ECO:0000259" key="2">
    <source>
        <dbReference type="Pfam" id="PF01408"/>
    </source>
</evidence>
<dbReference type="InterPro" id="IPR055080">
    <property type="entry name" value="Gal80p-like_C"/>
</dbReference>
<feature type="domain" description="Gfo/Idh/MocA-like oxidoreductase N-terminal" evidence="2">
    <location>
        <begin position="4"/>
        <end position="119"/>
    </location>
</feature>
<feature type="domain" description="Gal80p-like C-terminal" evidence="3">
    <location>
        <begin position="139"/>
        <end position="293"/>
    </location>
</feature>
<feature type="chain" id="PRO_5040231303" evidence="1">
    <location>
        <begin position="24"/>
        <end position="398"/>
    </location>
</feature>
<dbReference type="PROSITE" id="PS51257">
    <property type="entry name" value="PROKAR_LIPOPROTEIN"/>
    <property type="match status" value="1"/>
</dbReference>
<evidence type="ECO:0000256" key="1">
    <source>
        <dbReference type="SAM" id="SignalP"/>
    </source>
</evidence>
<dbReference type="Pfam" id="PF22685">
    <property type="entry name" value="Gal80p_C-like"/>
    <property type="match status" value="1"/>
</dbReference>
<gene>
    <name evidence="4" type="ORF">P171DRAFT_464687</name>
</gene>
<name>A0A9P4PDG7_9PLEO</name>
<dbReference type="GO" id="GO:0000166">
    <property type="term" value="F:nucleotide binding"/>
    <property type="evidence" value="ECO:0007669"/>
    <property type="project" value="InterPro"/>
</dbReference>
<dbReference type="PANTHER" id="PTHR43708:SF1">
    <property type="entry name" value="GALACTOSE_LACTOSE METABOLISM REGULATORY PROTEIN GAL80"/>
    <property type="match status" value="1"/>
</dbReference>
<proteinExistence type="predicted"/>
<dbReference type="InterPro" id="IPR000683">
    <property type="entry name" value="Gfo/Idh/MocA-like_OxRdtase_N"/>
</dbReference>
<evidence type="ECO:0000313" key="5">
    <source>
        <dbReference type="Proteomes" id="UP000799764"/>
    </source>
</evidence>
<dbReference type="Gene3D" id="3.30.360.10">
    <property type="entry name" value="Dihydrodipicolinate Reductase, domain 2"/>
    <property type="match status" value="1"/>
</dbReference>
<evidence type="ECO:0000313" key="4">
    <source>
        <dbReference type="EMBL" id="KAF2443019.1"/>
    </source>
</evidence>
<dbReference type="SUPFAM" id="SSF51735">
    <property type="entry name" value="NAD(P)-binding Rossmann-fold domains"/>
    <property type="match status" value="1"/>
</dbReference>
<dbReference type="EMBL" id="MU001503">
    <property type="protein sequence ID" value="KAF2443019.1"/>
    <property type="molecule type" value="Genomic_DNA"/>
</dbReference>
<dbReference type="OrthoDB" id="446809at2759"/>
<keyword evidence="1" id="KW-0732">Signal</keyword>
<dbReference type="Proteomes" id="UP000799764">
    <property type="component" value="Unassembled WGS sequence"/>
</dbReference>
<dbReference type="AlphaFoldDB" id="A0A9P4PDG7"/>
<dbReference type="Pfam" id="PF01408">
    <property type="entry name" value="GFO_IDH_MocA"/>
    <property type="match status" value="1"/>
</dbReference>